<dbReference type="GO" id="GO:0005886">
    <property type="term" value="C:plasma membrane"/>
    <property type="evidence" value="ECO:0007669"/>
    <property type="project" value="UniProtKB-SubCell"/>
</dbReference>
<comment type="similarity">
    <text evidence="2">Belongs to the CPA3 antiporters (TC 2.A.63) subunit C family.</text>
</comment>
<reference evidence="8 9" key="1">
    <citation type="journal article" date="2014" name="Int. J. Syst. Evol. Microbiol.">
        <title>Complete genome sequence of Corynebacterium casei LMG S-19264T (=DSM 44701T), isolated from a smear-ripened cheese.</title>
        <authorList>
            <consortium name="US DOE Joint Genome Institute (JGI-PGF)"/>
            <person name="Walter F."/>
            <person name="Albersmeier A."/>
            <person name="Kalinowski J."/>
            <person name="Ruckert C."/>
        </authorList>
    </citation>
    <scope>NUCLEOTIDE SEQUENCE [LARGE SCALE GENOMIC DNA]</scope>
    <source>
        <strain evidence="8 9">CGMCC 1.7029</strain>
    </source>
</reference>
<proteinExistence type="inferred from homology"/>
<evidence type="ECO:0000256" key="5">
    <source>
        <dbReference type="ARBA" id="ARBA00022989"/>
    </source>
</evidence>
<dbReference type="InterPro" id="IPR050601">
    <property type="entry name" value="CPA3_antiporter_subunitC"/>
</dbReference>
<dbReference type="InterPro" id="IPR039428">
    <property type="entry name" value="NUOK/Mnh_C1-like"/>
</dbReference>
<gene>
    <name evidence="8" type="primary">phaC</name>
    <name evidence="8" type="ORF">GCM10010991_13890</name>
</gene>
<keyword evidence="6 7" id="KW-0472">Membrane</keyword>
<dbReference type="Gene3D" id="1.10.287.3510">
    <property type="match status" value="1"/>
</dbReference>
<keyword evidence="4 7" id="KW-0812">Transmembrane</keyword>
<comment type="caution">
    <text evidence="8">The sequence shown here is derived from an EMBL/GenBank/DDBJ whole genome shotgun (WGS) entry which is preliminary data.</text>
</comment>
<dbReference type="PANTHER" id="PTHR34583">
    <property type="entry name" value="ANTIPORTER SUBUNIT MNHC2-RELATED"/>
    <property type="match status" value="1"/>
</dbReference>
<evidence type="ECO:0000256" key="6">
    <source>
        <dbReference type="ARBA" id="ARBA00023136"/>
    </source>
</evidence>
<evidence type="ECO:0000313" key="9">
    <source>
        <dbReference type="Proteomes" id="UP000598196"/>
    </source>
</evidence>
<dbReference type="Pfam" id="PF00420">
    <property type="entry name" value="Oxidored_q2"/>
    <property type="match status" value="1"/>
</dbReference>
<evidence type="ECO:0000256" key="4">
    <source>
        <dbReference type="ARBA" id="ARBA00022692"/>
    </source>
</evidence>
<organism evidence="8 9">
    <name type="scientific">Gemmobacter aquaticus</name>
    <dbReference type="NCBI Taxonomy" id="490185"/>
    <lineage>
        <taxon>Bacteria</taxon>
        <taxon>Pseudomonadati</taxon>
        <taxon>Pseudomonadota</taxon>
        <taxon>Alphaproteobacteria</taxon>
        <taxon>Rhodobacterales</taxon>
        <taxon>Paracoccaceae</taxon>
        <taxon>Gemmobacter</taxon>
    </lineage>
</organism>
<dbReference type="NCBIfam" id="NF006573">
    <property type="entry name" value="PRK09094.1"/>
    <property type="match status" value="1"/>
</dbReference>
<keyword evidence="3" id="KW-1003">Cell membrane</keyword>
<dbReference type="PANTHER" id="PTHR34583:SF2">
    <property type="entry name" value="ANTIPORTER SUBUNIT MNHC2-RELATED"/>
    <property type="match status" value="1"/>
</dbReference>
<dbReference type="OrthoDB" id="9799219at2"/>
<keyword evidence="5 7" id="KW-1133">Transmembrane helix</keyword>
<sequence length="115" mass="12132">MELLVASSVGLMTAVGIYLILRMRSFPVIVGLTMISYACNVFIFASGRIVAGLPPILSKTATGYTDPVPQALVLTAIVISFGMTAVLVMMALGAFFEAGDDRIDLKADTARDSAE</sequence>
<feature type="transmembrane region" description="Helical" evidence="7">
    <location>
        <begin position="28"/>
        <end position="51"/>
    </location>
</feature>
<evidence type="ECO:0000256" key="7">
    <source>
        <dbReference type="SAM" id="Phobius"/>
    </source>
</evidence>
<feature type="transmembrane region" description="Helical" evidence="7">
    <location>
        <begin position="6"/>
        <end position="21"/>
    </location>
</feature>
<evidence type="ECO:0000313" key="8">
    <source>
        <dbReference type="EMBL" id="GGO29734.1"/>
    </source>
</evidence>
<dbReference type="RefSeq" id="WP_146284901.1">
    <property type="nucleotide sequence ID" value="NZ_BMLP01000001.1"/>
</dbReference>
<comment type="subcellular location">
    <subcellularLocation>
        <location evidence="1">Cell membrane</location>
        <topology evidence="1">Multi-pass membrane protein</topology>
    </subcellularLocation>
</comment>
<feature type="transmembrane region" description="Helical" evidence="7">
    <location>
        <begin position="71"/>
        <end position="96"/>
    </location>
</feature>
<accession>A0A917YII4</accession>
<protein>
    <submittedName>
        <fullName evidence="8">Na+/H+ antiporter subunit C</fullName>
    </submittedName>
</protein>
<evidence type="ECO:0000256" key="3">
    <source>
        <dbReference type="ARBA" id="ARBA00022475"/>
    </source>
</evidence>
<keyword evidence="9" id="KW-1185">Reference proteome</keyword>
<evidence type="ECO:0000256" key="2">
    <source>
        <dbReference type="ARBA" id="ARBA00010388"/>
    </source>
</evidence>
<dbReference type="AlphaFoldDB" id="A0A917YII4"/>
<dbReference type="EMBL" id="BMLP01000001">
    <property type="protein sequence ID" value="GGO29734.1"/>
    <property type="molecule type" value="Genomic_DNA"/>
</dbReference>
<name>A0A917YII4_9RHOB</name>
<dbReference type="Proteomes" id="UP000598196">
    <property type="component" value="Unassembled WGS sequence"/>
</dbReference>
<evidence type="ECO:0000256" key="1">
    <source>
        <dbReference type="ARBA" id="ARBA00004651"/>
    </source>
</evidence>